<comment type="subcellular location">
    <subcellularLocation>
        <location evidence="1">Cell membrane</location>
        <topology evidence="1">Multi-pass membrane protein</topology>
    </subcellularLocation>
</comment>
<evidence type="ECO:0000256" key="6">
    <source>
        <dbReference type="ARBA" id="ARBA00023136"/>
    </source>
</evidence>
<dbReference type="InterPro" id="IPR023408">
    <property type="entry name" value="MscS_beta-dom_sf"/>
</dbReference>
<evidence type="ECO:0000256" key="5">
    <source>
        <dbReference type="ARBA" id="ARBA00022989"/>
    </source>
</evidence>
<reference evidence="10" key="1">
    <citation type="submission" date="2020-01" db="EMBL/GenBank/DDBJ databases">
        <authorList>
            <person name="Meier V. D."/>
            <person name="Meier V D."/>
        </authorList>
    </citation>
    <scope>NUCLEOTIDE SEQUENCE</scope>
    <source>
        <strain evidence="10">HLG_WM_MAG_10</strain>
    </source>
</reference>
<keyword evidence="6 7" id="KW-0472">Membrane</keyword>
<keyword evidence="3" id="KW-1003">Cell membrane</keyword>
<evidence type="ECO:0000313" key="10">
    <source>
        <dbReference type="EMBL" id="CAA6816996.1"/>
    </source>
</evidence>
<gene>
    <name evidence="10" type="ORF">HELGO_WM17062</name>
</gene>
<accession>A0A6S6TPR3</accession>
<evidence type="ECO:0008006" key="11">
    <source>
        <dbReference type="Google" id="ProtNLM"/>
    </source>
</evidence>
<feature type="domain" description="Mechanosensitive ion channel MscS" evidence="8">
    <location>
        <begin position="107"/>
        <end position="171"/>
    </location>
</feature>
<dbReference type="AlphaFoldDB" id="A0A6S6TPR3"/>
<dbReference type="InterPro" id="IPR049278">
    <property type="entry name" value="MS_channel_C"/>
</dbReference>
<dbReference type="InterPro" id="IPR008910">
    <property type="entry name" value="MSC_TM_helix"/>
</dbReference>
<evidence type="ECO:0000256" key="4">
    <source>
        <dbReference type="ARBA" id="ARBA00022692"/>
    </source>
</evidence>
<dbReference type="Pfam" id="PF21082">
    <property type="entry name" value="MS_channel_3rd"/>
    <property type="match status" value="1"/>
</dbReference>
<evidence type="ECO:0000259" key="8">
    <source>
        <dbReference type="Pfam" id="PF00924"/>
    </source>
</evidence>
<dbReference type="InterPro" id="IPR010920">
    <property type="entry name" value="LSM_dom_sf"/>
</dbReference>
<dbReference type="InterPro" id="IPR011066">
    <property type="entry name" value="MscS_channel_C_sf"/>
</dbReference>
<dbReference type="Gene3D" id="1.10.287.1260">
    <property type="match status" value="1"/>
</dbReference>
<dbReference type="InterPro" id="IPR045275">
    <property type="entry name" value="MscS_archaea/bacteria_type"/>
</dbReference>
<dbReference type="InterPro" id="IPR006685">
    <property type="entry name" value="MscS_channel_2nd"/>
</dbReference>
<feature type="domain" description="Mechanosensitive ion channel MscS C-terminal" evidence="9">
    <location>
        <begin position="180"/>
        <end position="256"/>
    </location>
</feature>
<dbReference type="PANTHER" id="PTHR30221:SF1">
    <property type="entry name" value="SMALL-CONDUCTANCE MECHANOSENSITIVE CHANNEL"/>
    <property type="match status" value="1"/>
</dbReference>
<name>A0A6S6TPR3_9BACT</name>
<dbReference type="Gene3D" id="3.30.70.100">
    <property type="match status" value="1"/>
</dbReference>
<dbReference type="Pfam" id="PF00924">
    <property type="entry name" value="MS_channel_2nd"/>
    <property type="match status" value="1"/>
</dbReference>
<dbReference type="Pfam" id="PF05552">
    <property type="entry name" value="MS_channel_1st_1"/>
    <property type="match status" value="1"/>
</dbReference>
<keyword evidence="4 7" id="KW-0812">Transmembrane</keyword>
<evidence type="ECO:0000259" key="9">
    <source>
        <dbReference type="Pfam" id="PF21082"/>
    </source>
</evidence>
<dbReference type="GO" id="GO:0008381">
    <property type="term" value="F:mechanosensitive monoatomic ion channel activity"/>
    <property type="evidence" value="ECO:0007669"/>
    <property type="project" value="InterPro"/>
</dbReference>
<dbReference type="GO" id="GO:0005886">
    <property type="term" value="C:plasma membrane"/>
    <property type="evidence" value="ECO:0007669"/>
    <property type="project" value="UniProtKB-SubCell"/>
</dbReference>
<evidence type="ECO:0000256" key="2">
    <source>
        <dbReference type="ARBA" id="ARBA00008017"/>
    </source>
</evidence>
<keyword evidence="5 7" id="KW-1133">Transmembrane helix</keyword>
<dbReference type="EMBL" id="CACVAQ010000243">
    <property type="protein sequence ID" value="CAA6816996.1"/>
    <property type="molecule type" value="Genomic_DNA"/>
</dbReference>
<dbReference type="PANTHER" id="PTHR30221">
    <property type="entry name" value="SMALL-CONDUCTANCE MECHANOSENSITIVE CHANNEL"/>
    <property type="match status" value="1"/>
</dbReference>
<organism evidence="10">
    <name type="scientific">uncultured Aureispira sp</name>
    <dbReference type="NCBI Taxonomy" id="1331704"/>
    <lineage>
        <taxon>Bacteria</taxon>
        <taxon>Pseudomonadati</taxon>
        <taxon>Bacteroidota</taxon>
        <taxon>Saprospiria</taxon>
        <taxon>Saprospirales</taxon>
        <taxon>Saprospiraceae</taxon>
        <taxon>Aureispira</taxon>
        <taxon>environmental samples</taxon>
    </lineage>
</organism>
<dbReference type="InterPro" id="IPR011014">
    <property type="entry name" value="MscS_channel_TM-2"/>
</dbReference>
<feature type="transmembrane region" description="Helical" evidence="7">
    <location>
        <begin position="59"/>
        <end position="83"/>
    </location>
</feature>
<feature type="transmembrane region" description="Helical" evidence="7">
    <location>
        <begin position="89"/>
        <end position="119"/>
    </location>
</feature>
<evidence type="ECO:0000256" key="1">
    <source>
        <dbReference type="ARBA" id="ARBA00004651"/>
    </source>
</evidence>
<proteinExistence type="inferred from homology"/>
<dbReference type="SUPFAM" id="SSF50182">
    <property type="entry name" value="Sm-like ribonucleoproteins"/>
    <property type="match status" value="1"/>
</dbReference>
<feature type="transmembrane region" description="Helical" evidence="7">
    <location>
        <begin position="22"/>
        <end position="47"/>
    </location>
</feature>
<comment type="similarity">
    <text evidence="2">Belongs to the MscS (TC 1.A.23) family.</text>
</comment>
<protein>
    <recommendedName>
        <fullName evidence="11">Small-conductance mechanosensitive channel</fullName>
    </recommendedName>
</protein>
<dbReference type="Gene3D" id="2.30.30.60">
    <property type="match status" value="1"/>
</dbReference>
<sequence>MKEFDVYFGQLVQMTLNYAPKLILALVVLSIGWWVIGKITVIVLKAFDKPGVDTPEMKSFLGSIVGIGLKVLLLISVAGIIGIETTSFVGVIAAMGFAVGLALQGNLSNFAAGVLILLMRPFKIGDEVKLLGNWFFVKEIQIFHTIFRNFDNTETIIPNSQITSNPIQNLSANSTRSISVGFNIPYSENLKDVKDTLIKAGLNVPEVDSSVPPFFWVKAFEDHYINISIAFRAPLKGYWDTDVKVKEALVESLKEANIDIAYPIGITFGKHGEKV</sequence>
<evidence type="ECO:0000256" key="7">
    <source>
        <dbReference type="SAM" id="Phobius"/>
    </source>
</evidence>
<dbReference type="SUPFAM" id="SSF82689">
    <property type="entry name" value="Mechanosensitive channel protein MscS (YggB), C-terminal domain"/>
    <property type="match status" value="1"/>
</dbReference>
<dbReference type="SUPFAM" id="SSF82861">
    <property type="entry name" value="Mechanosensitive channel protein MscS (YggB), transmembrane region"/>
    <property type="match status" value="1"/>
</dbReference>
<evidence type="ECO:0000256" key="3">
    <source>
        <dbReference type="ARBA" id="ARBA00022475"/>
    </source>
</evidence>